<gene>
    <name evidence="3" type="ORF">CMV_019916</name>
</gene>
<feature type="domain" description="IMP dehydrogenase/GMP reductase" evidence="2">
    <location>
        <begin position="22"/>
        <end position="85"/>
    </location>
</feature>
<comment type="caution">
    <text evidence="3">The sequence shown here is derived from an EMBL/GenBank/DDBJ whole genome shotgun (WGS) entry which is preliminary data.</text>
</comment>
<dbReference type="PANTHER" id="PTHR11911:SF111">
    <property type="entry name" value="INOSINE-5'-MONOPHOSPHATE DEHYDROGENASE"/>
    <property type="match status" value="1"/>
</dbReference>
<dbReference type="GO" id="GO:0006183">
    <property type="term" value="P:GTP biosynthetic process"/>
    <property type="evidence" value="ECO:0007669"/>
    <property type="project" value="TreeGrafter"/>
</dbReference>
<dbReference type="PANTHER" id="PTHR11911">
    <property type="entry name" value="INOSINE-5-MONOPHOSPHATE DEHYDROGENASE RELATED"/>
    <property type="match status" value="1"/>
</dbReference>
<dbReference type="SUPFAM" id="SSF51412">
    <property type="entry name" value="Inosine monophosphate dehydrogenase (IMPDH)"/>
    <property type="match status" value="1"/>
</dbReference>
<proteinExistence type="inferred from homology"/>
<dbReference type="OrthoDB" id="416622at2759"/>
<dbReference type="EMBL" id="JRKL02003586">
    <property type="protein sequence ID" value="KAF3954785.1"/>
    <property type="molecule type" value="Genomic_DNA"/>
</dbReference>
<name>A0A8J4QRH8_9ROSI</name>
<reference evidence="3" key="1">
    <citation type="submission" date="2020-03" db="EMBL/GenBank/DDBJ databases">
        <title>Castanea mollissima Vanexum genome sequencing.</title>
        <authorList>
            <person name="Staton M."/>
        </authorList>
    </citation>
    <scope>NUCLEOTIDE SEQUENCE</scope>
    <source>
        <tissue evidence="3">Leaf</tissue>
    </source>
</reference>
<evidence type="ECO:0000259" key="2">
    <source>
        <dbReference type="Pfam" id="PF00478"/>
    </source>
</evidence>
<protein>
    <recommendedName>
        <fullName evidence="2">IMP dehydrogenase/GMP reductase domain-containing protein</fullName>
    </recommendedName>
</protein>
<dbReference type="InterPro" id="IPR005990">
    <property type="entry name" value="IMP_DH"/>
</dbReference>
<sequence>MAPAEIVEDGFASTRLFNQGYSYTYDDVIFLPHYIDFSTDDVSLSTNLTRRLPLYTPIVSSPMDTVTESAMAAAVASLGGIGIIHS</sequence>
<dbReference type="Gene3D" id="3.20.20.70">
    <property type="entry name" value="Aldolase class I"/>
    <property type="match status" value="1"/>
</dbReference>
<dbReference type="Proteomes" id="UP000737018">
    <property type="component" value="Unassembled WGS sequence"/>
</dbReference>
<dbReference type="AlphaFoldDB" id="A0A8J4QRH8"/>
<keyword evidence="4" id="KW-1185">Reference proteome</keyword>
<dbReference type="GO" id="GO:0005737">
    <property type="term" value="C:cytoplasm"/>
    <property type="evidence" value="ECO:0007669"/>
    <property type="project" value="TreeGrafter"/>
</dbReference>
<evidence type="ECO:0000313" key="4">
    <source>
        <dbReference type="Proteomes" id="UP000737018"/>
    </source>
</evidence>
<comment type="similarity">
    <text evidence="1">Belongs to the IMPDH/GMPR family.</text>
</comment>
<evidence type="ECO:0000313" key="3">
    <source>
        <dbReference type="EMBL" id="KAF3954785.1"/>
    </source>
</evidence>
<dbReference type="Pfam" id="PF00478">
    <property type="entry name" value="IMPDH"/>
    <property type="match status" value="1"/>
</dbReference>
<dbReference type="InterPro" id="IPR001093">
    <property type="entry name" value="IMP_DH_GMPRt"/>
</dbReference>
<evidence type="ECO:0000256" key="1">
    <source>
        <dbReference type="ARBA" id="ARBA00005502"/>
    </source>
</evidence>
<dbReference type="GO" id="GO:0003938">
    <property type="term" value="F:IMP dehydrogenase activity"/>
    <property type="evidence" value="ECO:0007669"/>
    <property type="project" value="InterPro"/>
</dbReference>
<dbReference type="InterPro" id="IPR013785">
    <property type="entry name" value="Aldolase_TIM"/>
</dbReference>
<organism evidence="3 4">
    <name type="scientific">Castanea mollissima</name>
    <name type="common">Chinese chestnut</name>
    <dbReference type="NCBI Taxonomy" id="60419"/>
    <lineage>
        <taxon>Eukaryota</taxon>
        <taxon>Viridiplantae</taxon>
        <taxon>Streptophyta</taxon>
        <taxon>Embryophyta</taxon>
        <taxon>Tracheophyta</taxon>
        <taxon>Spermatophyta</taxon>
        <taxon>Magnoliopsida</taxon>
        <taxon>eudicotyledons</taxon>
        <taxon>Gunneridae</taxon>
        <taxon>Pentapetalae</taxon>
        <taxon>rosids</taxon>
        <taxon>fabids</taxon>
        <taxon>Fagales</taxon>
        <taxon>Fagaceae</taxon>
        <taxon>Castanea</taxon>
    </lineage>
</organism>
<feature type="non-terminal residue" evidence="3">
    <location>
        <position position="86"/>
    </location>
</feature>
<accession>A0A8J4QRH8</accession>